<dbReference type="NCBIfam" id="NF003339">
    <property type="entry name" value="PRK04351.1"/>
    <property type="match status" value="1"/>
</dbReference>
<proteinExistence type="predicted"/>
<dbReference type="GO" id="GO:0006950">
    <property type="term" value="P:response to stress"/>
    <property type="evidence" value="ECO:0007669"/>
    <property type="project" value="UniProtKB-ARBA"/>
</dbReference>
<gene>
    <name evidence="2" type="ORF">WS74_1254</name>
</gene>
<sequence>MTPTELQRLVERISADEFNQPFKHVARFNTRLRTTGGRYLLRTHDIEINPLMLTEFDETNLIGVIRHELVHYHLHVNGLPYQHKDQAFKTLLAQVEGARYAPTTSKRRVNHTYECPNGHRMERQRRVNIHKYVCGKCKGRLREVALVKE</sequence>
<protein>
    <submittedName>
        <fullName evidence="2">Metallopeptidase, SprT family</fullName>
    </submittedName>
</protein>
<dbReference type="Proteomes" id="UP000029079">
    <property type="component" value="Chromosome"/>
</dbReference>
<reference evidence="2 3" key="1">
    <citation type="journal article" date="2014" name="Genome Announc.">
        <title>Complete Genome Sequences of Fish Pathogenic Weissella ceti Strains WS74 and WS105.</title>
        <authorList>
            <person name="Figueiredo H.C."/>
            <person name="Leal C.A."/>
            <person name="Dorella F.A."/>
            <person name="Carvalho A.F."/>
            <person name="Soares S.C."/>
            <person name="Pereira F.L."/>
            <person name="Azevedo V.A."/>
        </authorList>
    </citation>
    <scope>NUCLEOTIDE SEQUENCE [LARGE SCALE GENOMIC DNA]</scope>
    <source>
        <strain evidence="2 3">WS74</strain>
    </source>
</reference>
<reference evidence="3" key="2">
    <citation type="submission" date="2014-08" db="EMBL/GenBank/DDBJ databases">
        <title>Complete genome of Weissella ceti strain WS74 isolated from diseased rainbow trout in Brazil.</title>
        <authorList>
            <person name="Figueiredo H.C.P."/>
            <person name="Leal C.A.G."/>
            <person name="Pereira F.L."/>
            <person name="Soares S.C."/>
            <person name="Dorella F.A."/>
            <person name="Carvalho A.F."/>
            <person name="Azevedo V.A.C."/>
        </authorList>
    </citation>
    <scope>NUCLEOTIDE SEQUENCE [LARGE SCALE GENOMIC DNA]</scope>
    <source>
        <strain evidence="3">WS74</strain>
    </source>
</reference>
<dbReference type="SMART" id="SM00731">
    <property type="entry name" value="SprT"/>
    <property type="match status" value="1"/>
</dbReference>
<dbReference type="Pfam" id="PF10263">
    <property type="entry name" value="SprT-like"/>
    <property type="match status" value="1"/>
</dbReference>
<dbReference type="KEGG" id="wct:WS74_1254"/>
<keyword evidence="3" id="KW-1185">Reference proteome</keyword>
<dbReference type="AlphaFoldDB" id="A0A088GL63"/>
<dbReference type="RefSeq" id="WP_009765130.1">
    <property type="nucleotide sequence ID" value="NZ_CP009223.1"/>
</dbReference>
<accession>A0A088GL63</accession>
<name>A0A088GL63_9LACO</name>
<dbReference type="OrthoDB" id="9799909at2"/>
<evidence type="ECO:0000313" key="2">
    <source>
        <dbReference type="EMBL" id="AIM63503.1"/>
    </source>
</evidence>
<dbReference type="STRING" id="759620.WS105_1248"/>
<evidence type="ECO:0000313" key="3">
    <source>
        <dbReference type="Proteomes" id="UP000029079"/>
    </source>
</evidence>
<dbReference type="KEGG" id="wci:WS105_1248"/>
<dbReference type="PATRIC" id="fig|759620.7.peg.1208"/>
<feature type="domain" description="SprT-like" evidence="1">
    <location>
        <begin position="4"/>
        <end position="144"/>
    </location>
</feature>
<organism evidence="2 3">
    <name type="scientific">Weissella ceti</name>
    <dbReference type="NCBI Taxonomy" id="759620"/>
    <lineage>
        <taxon>Bacteria</taxon>
        <taxon>Bacillati</taxon>
        <taxon>Bacillota</taxon>
        <taxon>Bacilli</taxon>
        <taxon>Lactobacillales</taxon>
        <taxon>Lactobacillaceae</taxon>
        <taxon>Weissella</taxon>
    </lineage>
</organism>
<dbReference type="EMBL" id="CP009223">
    <property type="protein sequence ID" value="AIM63503.1"/>
    <property type="molecule type" value="Genomic_DNA"/>
</dbReference>
<evidence type="ECO:0000259" key="1">
    <source>
        <dbReference type="SMART" id="SM00731"/>
    </source>
</evidence>
<dbReference type="InterPro" id="IPR006640">
    <property type="entry name" value="SprT-like_domain"/>
</dbReference>